<sequence length="743" mass="81781">MGASCRHWTHINSWSASWVVTFFFDGWEHREPVWNVIKTPPKWHATLCHPYPSLHRPQDSSDSPVPSHTPTNFRSNSAIDLQAARRAQARSQYAQAQRLKVGSGASLPGSRSGSPSSRLSYATYSSPGDSGTLGRSRRRSGIPRSTGTSREPSPSRYSGLSGISPSKSRSRSISGTREISTGHGPEDPTQSREAESALADALVSLPPGGGVLRSPNRKMYSKAFEDQSDNDSETSSICSERSFDSCRRSDQFWYGSQQRILKEVWEPTVKMQDVSDIILNCASTHWGDRKEGLMALQAFLRGSHMLTGSELKRVTEIFTKMFMDAHTKVFTLFLDTLMELIMTKIHKTLDLVRDSFPCDQQFIVLMRFLVDQAQTPNSKVKVATLTYLKCLVDVMDRGDLTASPDTPMALAKILTWTADQKSLDIRRAASACFIAMFNCNITEFTALLQQLPSACQSTASQIIQSHLKRAASLDASPSSLPTRTPPSAGGTPVLQSPNTSLPRSHRSSRHNTIDFDDTENLNQKKYIAEIQNYSFDLDLSSRRDSLEKHRDSTSQDSGISQLSAGGGDLRTIDTVDDKGVEDTNGILSGRSSSVSSPTHRNLSMMSDSSRNGLDTLTDDDLGDGQESDAEVMSGVVAELGNTEEGRTAEKRAALTSLIRLARTGSTLVWNENFRAVLRLLLESLVCDDGGQRALVLAVLTEMMRRSPLVHHFLSFSELIILRVLNAHADKEKEVLRAASVSVL</sequence>
<evidence type="ECO:0000313" key="2">
    <source>
        <dbReference type="EMBL" id="ROT79337.1"/>
    </source>
</evidence>
<organism evidence="2 3">
    <name type="scientific">Penaeus vannamei</name>
    <name type="common">Whiteleg shrimp</name>
    <name type="synonym">Litopenaeus vannamei</name>
    <dbReference type="NCBI Taxonomy" id="6689"/>
    <lineage>
        <taxon>Eukaryota</taxon>
        <taxon>Metazoa</taxon>
        <taxon>Ecdysozoa</taxon>
        <taxon>Arthropoda</taxon>
        <taxon>Crustacea</taxon>
        <taxon>Multicrustacea</taxon>
        <taxon>Malacostraca</taxon>
        <taxon>Eumalacostraca</taxon>
        <taxon>Eucarida</taxon>
        <taxon>Decapoda</taxon>
        <taxon>Dendrobranchiata</taxon>
        <taxon>Penaeoidea</taxon>
        <taxon>Penaeidae</taxon>
        <taxon>Penaeus</taxon>
    </lineage>
</organism>
<feature type="compositionally biased region" description="Polar residues" evidence="1">
    <location>
        <begin position="60"/>
        <end position="79"/>
    </location>
</feature>
<dbReference type="PANTHER" id="PTHR21567">
    <property type="entry name" value="CLASP"/>
    <property type="match status" value="1"/>
</dbReference>
<protein>
    <submittedName>
        <fullName evidence="2">CLIP-associating protein 1</fullName>
    </submittedName>
</protein>
<feature type="compositionally biased region" description="Polar residues" evidence="1">
    <location>
        <begin position="597"/>
        <end position="611"/>
    </location>
</feature>
<dbReference type="InterPro" id="IPR016024">
    <property type="entry name" value="ARM-type_fold"/>
</dbReference>
<dbReference type="Proteomes" id="UP000283509">
    <property type="component" value="Unassembled WGS sequence"/>
</dbReference>
<dbReference type="PANTHER" id="PTHR21567:SF9">
    <property type="entry name" value="CLIP-ASSOCIATING PROTEIN"/>
    <property type="match status" value="1"/>
</dbReference>
<keyword evidence="3" id="KW-1185">Reference proteome</keyword>
<feature type="compositionally biased region" description="Basic and acidic residues" evidence="1">
    <location>
        <begin position="184"/>
        <end position="195"/>
    </location>
</feature>
<feature type="region of interest" description="Disordered" evidence="1">
    <location>
        <begin position="546"/>
        <end position="619"/>
    </location>
</feature>
<dbReference type="GO" id="GO:0005876">
    <property type="term" value="C:spindle microtubule"/>
    <property type="evidence" value="ECO:0007669"/>
    <property type="project" value="TreeGrafter"/>
</dbReference>
<feature type="region of interest" description="Disordered" evidence="1">
    <location>
        <begin position="54"/>
        <end position="195"/>
    </location>
</feature>
<dbReference type="SUPFAM" id="SSF48371">
    <property type="entry name" value="ARM repeat"/>
    <property type="match status" value="1"/>
</dbReference>
<feature type="region of interest" description="Disordered" evidence="1">
    <location>
        <begin position="473"/>
        <end position="517"/>
    </location>
</feature>
<gene>
    <name evidence="2" type="ORF">C7M84_001946</name>
</gene>
<dbReference type="GO" id="GO:0090307">
    <property type="term" value="P:mitotic spindle assembly"/>
    <property type="evidence" value="ECO:0007669"/>
    <property type="project" value="TreeGrafter"/>
</dbReference>
<name>A0A3R7MKS2_PENVA</name>
<dbReference type="GO" id="GO:0005815">
    <property type="term" value="C:microtubule organizing center"/>
    <property type="evidence" value="ECO:0007669"/>
    <property type="project" value="TreeGrafter"/>
</dbReference>
<reference evidence="2 3" key="2">
    <citation type="submission" date="2019-01" db="EMBL/GenBank/DDBJ databases">
        <title>The decoding of complex shrimp genome reveals the adaptation for benthos swimmer, frequently molting mechanism and breeding impact on genome.</title>
        <authorList>
            <person name="Sun Y."/>
            <person name="Gao Y."/>
            <person name="Yu Y."/>
        </authorList>
    </citation>
    <scope>NUCLEOTIDE SEQUENCE [LARGE SCALE GENOMIC DNA]</scope>
    <source>
        <tissue evidence="2">Muscle</tissue>
    </source>
</reference>
<dbReference type="Gene3D" id="1.25.10.10">
    <property type="entry name" value="Leucine-rich Repeat Variant"/>
    <property type="match status" value="2"/>
</dbReference>
<feature type="compositionally biased region" description="Low complexity" evidence="1">
    <location>
        <begin position="158"/>
        <end position="175"/>
    </location>
</feature>
<feature type="compositionally biased region" description="Polar residues" evidence="1">
    <location>
        <begin position="554"/>
        <end position="563"/>
    </location>
</feature>
<comment type="caution">
    <text evidence="2">The sequence shown here is derived from an EMBL/GenBank/DDBJ whole genome shotgun (WGS) entry which is preliminary data.</text>
</comment>
<proteinExistence type="predicted"/>
<dbReference type="OrthoDB" id="46159at2759"/>
<reference evidence="2 3" key="1">
    <citation type="submission" date="2018-04" db="EMBL/GenBank/DDBJ databases">
        <authorList>
            <person name="Zhang X."/>
            <person name="Yuan J."/>
            <person name="Li F."/>
            <person name="Xiang J."/>
        </authorList>
    </citation>
    <scope>NUCLEOTIDE SEQUENCE [LARGE SCALE GENOMIC DNA]</scope>
    <source>
        <tissue evidence="2">Muscle</tissue>
    </source>
</reference>
<dbReference type="GO" id="GO:0072686">
    <property type="term" value="C:mitotic spindle"/>
    <property type="evidence" value="ECO:0007669"/>
    <property type="project" value="TreeGrafter"/>
</dbReference>
<accession>A0A3R7MKS2</accession>
<dbReference type="GO" id="GO:0005881">
    <property type="term" value="C:cytoplasmic microtubule"/>
    <property type="evidence" value="ECO:0007669"/>
    <property type="project" value="TreeGrafter"/>
</dbReference>
<evidence type="ECO:0000256" key="1">
    <source>
        <dbReference type="SAM" id="MobiDB-lite"/>
    </source>
</evidence>
<dbReference type="AlphaFoldDB" id="A0A3R7MKS2"/>
<feature type="compositionally biased region" description="Polar residues" evidence="1">
    <location>
        <begin position="493"/>
        <end position="502"/>
    </location>
</feature>
<dbReference type="EMBL" id="QCYY01001256">
    <property type="protein sequence ID" value="ROT79337.1"/>
    <property type="molecule type" value="Genomic_DNA"/>
</dbReference>
<dbReference type="STRING" id="6689.A0A3R7MKS2"/>
<feature type="compositionally biased region" description="Basic and acidic residues" evidence="1">
    <location>
        <begin position="570"/>
        <end position="581"/>
    </location>
</feature>
<dbReference type="GO" id="GO:0040001">
    <property type="term" value="P:establishment of mitotic spindle localization"/>
    <property type="evidence" value="ECO:0007669"/>
    <property type="project" value="TreeGrafter"/>
</dbReference>
<feature type="compositionally biased region" description="Low complexity" evidence="1">
    <location>
        <begin position="82"/>
        <end position="120"/>
    </location>
</feature>
<dbReference type="GO" id="GO:0045180">
    <property type="term" value="C:basal cortex"/>
    <property type="evidence" value="ECO:0007669"/>
    <property type="project" value="TreeGrafter"/>
</dbReference>
<dbReference type="GO" id="GO:0008017">
    <property type="term" value="F:microtubule binding"/>
    <property type="evidence" value="ECO:0007669"/>
    <property type="project" value="TreeGrafter"/>
</dbReference>
<dbReference type="InterPro" id="IPR011989">
    <property type="entry name" value="ARM-like"/>
</dbReference>
<feature type="compositionally biased region" description="Low complexity" evidence="1">
    <location>
        <begin position="473"/>
        <end position="487"/>
    </location>
</feature>
<dbReference type="GO" id="GO:0000776">
    <property type="term" value="C:kinetochore"/>
    <property type="evidence" value="ECO:0007669"/>
    <property type="project" value="TreeGrafter"/>
</dbReference>
<evidence type="ECO:0000313" key="3">
    <source>
        <dbReference type="Proteomes" id="UP000283509"/>
    </source>
</evidence>